<dbReference type="SMART" id="SM00451">
    <property type="entry name" value="ZnF_U1"/>
    <property type="match status" value="1"/>
</dbReference>
<evidence type="ECO:0000259" key="2">
    <source>
        <dbReference type="SMART" id="SM00451"/>
    </source>
</evidence>
<dbReference type="Gene3D" id="3.30.160.60">
    <property type="entry name" value="Classic Zinc Finger"/>
    <property type="match status" value="1"/>
</dbReference>
<dbReference type="OrthoDB" id="434647at2759"/>
<dbReference type="InterPro" id="IPR013087">
    <property type="entry name" value="Znf_C2H2_type"/>
</dbReference>
<dbReference type="GO" id="GO:0003676">
    <property type="term" value="F:nucleic acid binding"/>
    <property type="evidence" value="ECO:0007669"/>
    <property type="project" value="InterPro"/>
</dbReference>
<dbReference type="GO" id="GO:0008270">
    <property type="term" value="F:zinc ion binding"/>
    <property type="evidence" value="ECO:0007669"/>
    <property type="project" value="InterPro"/>
</dbReference>
<evidence type="ECO:0000313" key="3">
    <source>
        <dbReference type="EMBL" id="RNA16689.1"/>
    </source>
</evidence>
<dbReference type="InterPro" id="IPR036236">
    <property type="entry name" value="Znf_C2H2_sf"/>
</dbReference>
<feature type="domain" description="U1-type" evidence="2">
    <location>
        <begin position="21"/>
        <end position="55"/>
    </location>
</feature>
<dbReference type="Pfam" id="PF12874">
    <property type="entry name" value="zf-met"/>
    <property type="match status" value="1"/>
</dbReference>
<protein>
    <recommendedName>
        <fullName evidence="2">U1-type domain-containing protein</fullName>
    </recommendedName>
</protein>
<organism evidence="3 4">
    <name type="scientific">Brachionus plicatilis</name>
    <name type="common">Marine rotifer</name>
    <name type="synonym">Brachionus muelleri</name>
    <dbReference type="NCBI Taxonomy" id="10195"/>
    <lineage>
        <taxon>Eukaryota</taxon>
        <taxon>Metazoa</taxon>
        <taxon>Spiralia</taxon>
        <taxon>Gnathifera</taxon>
        <taxon>Rotifera</taxon>
        <taxon>Eurotatoria</taxon>
        <taxon>Monogononta</taxon>
        <taxon>Pseudotrocha</taxon>
        <taxon>Ploima</taxon>
        <taxon>Brachionidae</taxon>
        <taxon>Brachionus</taxon>
    </lineage>
</organism>
<evidence type="ECO:0000256" key="1">
    <source>
        <dbReference type="SAM" id="MobiDB-lite"/>
    </source>
</evidence>
<dbReference type="EMBL" id="REGN01004651">
    <property type="protein sequence ID" value="RNA16689.1"/>
    <property type="molecule type" value="Genomic_DNA"/>
</dbReference>
<accession>A0A3M7QZN8</accession>
<reference evidence="3 4" key="1">
    <citation type="journal article" date="2018" name="Sci. Rep.">
        <title>Genomic signatures of local adaptation to the degree of environmental predictability in rotifers.</title>
        <authorList>
            <person name="Franch-Gras L."/>
            <person name="Hahn C."/>
            <person name="Garcia-Roger E.M."/>
            <person name="Carmona M.J."/>
            <person name="Serra M."/>
            <person name="Gomez A."/>
        </authorList>
    </citation>
    <scope>NUCLEOTIDE SEQUENCE [LARGE SCALE GENOMIC DNA]</scope>
    <source>
        <strain evidence="3">HYR1</strain>
    </source>
</reference>
<proteinExistence type="predicted"/>
<name>A0A3M7QZN8_BRAPC</name>
<feature type="compositionally biased region" description="Polar residues" evidence="1">
    <location>
        <begin position="58"/>
        <end position="75"/>
    </location>
</feature>
<dbReference type="SUPFAM" id="SSF57667">
    <property type="entry name" value="beta-beta-alpha zinc fingers"/>
    <property type="match status" value="1"/>
</dbReference>
<sequence length="405" mass="45789">MPVPDDQQKAAKPIKNYRIRNSDWHCPVCEIYCNSQTQFDVHLISQKHKQMDKKKLQPTDNSFCSSDTKLSTDENNNQEDKPKIDIHNFALAESHKINAKIYLIPETKRVGKFEKFGFYCAKCNAYMTGQIQLVMASEAQHVKGAKHQFFSPGEIPGFVPSKVYNPNFKNNKIPNRPHELMGCPQPQPAKKQMPCSTPVKASQMNGSCVDYYSKNQNIIHSQYFPRYYSGNYQSPMYGQYGQQSVFTSPPPTNSVSQNPNGNYYGQYVNQNSPASLHNYRIAQSFRVFPTSQSNVIVVNNDSRGISDASSKPSSYSSASENCLNVSFEKNYPAYSGGFESPVFNLNLQQPRVPSYSNSLSMPTNQSPQLFYQKSSNRYLLNSDSNPVTTAPQVNLAYYQNYSIIS</sequence>
<keyword evidence="4" id="KW-1185">Reference proteome</keyword>
<evidence type="ECO:0000313" key="4">
    <source>
        <dbReference type="Proteomes" id="UP000276133"/>
    </source>
</evidence>
<dbReference type="AlphaFoldDB" id="A0A3M7QZN8"/>
<gene>
    <name evidence="3" type="ORF">BpHYR1_051607</name>
</gene>
<comment type="caution">
    <text evidence="3">The sequence shown here is derived from an EMBL/GenBank/DDBJ whole genome shotgun (WGS) entry which is preliminary data.</text>
</comment>
<feature type="region of interest" description="Disordered" evidence="1">
    <location>
        <begin position="51"/>
        <end position="81"/>
    </location>
</feature>
<dbReference type="InterPro" id="IPR003604">
    <property type="entry name" value="Matrin/U1-like-C_Znf_C2H2"/>
</dbReference>
<dbReference type="Proteomes" id="UP000276133">
    <property type="component" value="Unassembled WGS sequence"/>
</dbReference>